<dbReference type="AlphaFoldDB" id="A0A241XRW1"/>
<protein>
    <recommendedName>
        <fullName evidence="1">DUF551 domain-containing protein</fullName>
    </recommendedName>
</protein>
<evidence type="ECO:0000313" key="2">
    <source>
        <dbReference type="EMBL" id="OTI63241.1"/>
    </source>
</evidence>
<dbReference type="InterPro" id="IPR007539">
    <property type="entry name" value="DUF551"/>
</dbReference>
<accession>A0A241XRW1</accession>
<sequence>MSTWIKCTDRLPECPHECTTDDTMVSHTVLVTDERDPTSLGMAHMREDGTWKLYGGDHDFMHPEQVTHWQPLPRSPFYDKPAKPADCA</sequence>
<evidence type="ECO:0000313" key="3">
    <source>
        <dbReference type="Proteomes" id="UP000194857"/>
    </source>
</evidence>
<organism evidence="2 3">
    <name type="scientific">Pseudomonas aeruginosa</name>
    <dbReference type="NCBI Taxonomy" id="287"/>
    <lineage>
        <taxon>Bacteria</taxon>
        <taxon>Pseudomonadati</taxon>
        <taxon>Pseudomonadota</taxon>
        <taxon>Gammaproteobacteria</taxon>
        <taxon>Pseudomonadales</taxon>
        <taxon>Pseudomonadaceae</taxon>
        <taxon>Pseudomonas</taxon>
    </lineage>
</organism>
<evidence type="ECO:0000259" key="1">
    <source>
        <dbReference type="Pfam" id="PF04448"/>
    </source>
</evidence>
<name>A0A241XRW1_PSEAI</name>
<feature type="domain" description="DUF551" evidence="1">
    <location>
        <begin position="4"/>
        <end position="76"/>
    </location>
</feature>
<dbReference type="Pfam" id="PF04448">
    <property type="entry name" value="DUF551"/>
    <property type="match status" value="1"/>
</dbReference>
<gene>
    <name evidence="2" type="ORF">CAZ10_10450</name>
</gene>
<proteinExistence type="predicted"/>
<dbReference type="Proteomes" id="UP000194857">
    <property type="component" value="Unassembled WGS sequence"/>
</dbReference>
<reference evidence="2 3" key="1">
    <citation type="submission" date="2017-05" db="EMBL/GenBank/DDBJ databases">
        <authorList>
            <person name="Song R."/>
            <person name="Chenine A.L."/>
            <person name="Ruprecht R.M."/>
        </authorList>
    </citation>
    <scope>NUCLEOTIDE SEQUENCE [LARGE SCALE GENOMIC DNA]</scope>
    <source>
        <strain evidence="2 3">S567_C10_BS</strain>
    </source>
</reference>
<dbReference type="RefSeq" id="WP_065327743.1">
    <property type="nucleotide sequence ID" value="NZ_NFFZ01000004.1"/>
</dbReference>
<dbReference type="EMBL" id="NFFZ01000004">
    <property type="protein sequence ID" value="OTI63241.1"/>
    <property type="molecule type" value="Genomic_DNA"/>
</dbReference>
<comment type="caution">
    <text evidence="2">The sequence shown here is derived from an EMBL/GenBank/DDBJ whole genome shotgun (WGS) entry which is preliminary data.</text>
</comment>